<keyword evidence="1" id="KW-0812">Transmembrane</keyword>
<evidence type="ECO:0000256" key="1">
    <source>
        <dbReference type="SAM" id="Phobius"/>
    </source>
</evidence>
<dbReference type="AlphaFoldDB" id="A0A438M7F2"/>
<keyword evidence="1" id="KW-0472">Membrane</keyword>
<evidence type="ECO:0000313" key="3">
    <source>
        <dbReference type="Proteomes" id="UP000284824"/>
    </source>
</evidence>
<comment type="caution">
    <text evidence="2">The sequence shown here is derived from an EMBL/GenBank/DDBJ whole genome shotgun (WGS) entry which is preliminary data.</text>
</comment>
<dbReference type="Proteomes" id="UP000284824">
    <property type="component" value="Unassembled WGS sequence"/>
</dbReference>
<sequence>MEIAFMLTMSIIVGSLLTGGVAALVLSGIKDRQWPVRRWRRVVYRGFIPR</sequence>
<feature type="transmembrane region" description="Helical" evidence="1">
    <location>
        <begin position="6"/>
        <end position="29"/>
    </location>
</feature>
<accession>A0A438M7F2</accession>
<reference evidence="2 3" key="1">
    <citation type="submission" date="2019-01" db="EMBL/GenBank/DDBJ databases">
        <title>Sequencing the genomes of 1000 actinobacteria strains.</title>
        <authorList>
            <person name="Klenk H.-P."/>
        </authorList>
    </citation>
    <scope>NUCLEOTIDE SEQUENCE [LARGE SCALE GENOMIC DNA]</scope>
    <source>
        <strain evidence="2 3">DSM 43925</strain>
    </source>
</reference>
<evidence type="ECO:0000313" key="2">
    <source>
        <dbReference type="EMBL" id="RVX41640.1"/>
    </source>
</evidence>
<organism evidence="2 3">
    <name type="scientific">Nonomuraea polychroma</name>
    <dbReference type="NCBI Taxonomy" id="46176"/>
    <lineage>
        <taxon>Bacteria</taxon>
        <taxon>Bacillati</taxon>
        <taxon>Actinomycetota</taxon>
        <taxon>Actinomycetes</taxon>
        <taxon>Streptosporangiales</taxon>
        <taxon>Streptosporangiaceae</taxon>
        <taxon>Nonomuraea</taxon>
    </lineage>
</organism>
<gene>
    <name evidence="2" type="ORF">EDD27_4200</name>
</gene>
<name>A0A438M7F2_9ACTN</name>
<keyword evidence="1" id="KW-1133">Transmembrane helix</keyword>
<keyword evidence="3" id="KW-1185">Reference proteome</keyword>
<dbReference type="RefSeq" id="WP_164903706.1">
    <property type="nucleotide sequence ID" value="NZ_SAUN01000001.1"/>
</dbReference>
<protein>
    <submittedName>
        <fullName evidence="2">Uncharacterized protein</fullName>
    </submittedName>
</protein>
<proteinExistence type="predicted"/>
<dbReference type="EMBL" id="SAUN01000001">
    <property type="protein sequence ID" value="RVX41640.1"/>
    <property type="molecule type" value="Genomic_DNA"/>
</dbReference>